<dbReference type="EMBL" id="CBSX010000066">
    <property type="protein sequence ID" value="CDH04928.1"/>
    <property type="molecule type" value="Genomic_DNA"/>
</dbReference>
<comment type="caution">
    <text evidence="1">The sequence shown here is derived from an EMBL/GenBank/DDBJ whole genome shotgun (WGS) entry which is preliminary data.</text>
</comment>
<protein>
    <submittedName>
        <fullName evidence="1">Uncharacterized protein</fullName>
    </submittedName>
</protein>
<sequence>MTNFDYLYLFLMTTSIQHITFTSNTQSSRIPANTLILPSR</sequence>
<organism evidence="1">
    <name type="scientific">Xenorhabdus bovienii str. oregonense</name>
    <dbReference type="NCBI Taxonomy" id="1398202"/>
    <lineage>
        <taxon>Bacteria</taxon>
        <taxon>Pseudomonadati</taxon>
        <taxon>Pseudomonadota</taxon>
        <taxon>Gammaproteobacteria</taxon>
        <taxon>Enterobacterales</taxon>
        <taxon>Morganellaceae</taxon>
        <taxon>Xenorhabdus</taxon>
    </lineage>
</organism>
<dbReference type="AlphaFoldDB" id="A0A077P2K8"/>
<dbReference type="HOGENOM" id="CLU_3298772_0_0_6"/>
<reference evidence="1" key="1">
    <citation type="submission" date="2013-07" db="EMBL/GenBank/DDBJ databases">
        <title>Sub-species coevolution in mutualistic symbiosis.</title>
        <authorList>
            <person name="Murfin K."/>
            <person name="Klassen J."/>
            <person name="Lee M."/>
            <person name="Forst S."/>
            <person name="Stock P."/>
            <person name="Goodrich-Blair H."/>
        </authorList>
    </citation>
    <scope>NUCLEOTIDE SEQUENCE [LARGE SCALE GENOMIC DNA]</scope>
    <source>
        <strain evidence="1">Oregonense</strain>
    </source>
</reference>
<proteinExistence type="predicted"/>
<gene>
    <name evidence="1" type="ORF">XBO1_1580010</name>
</gene>
<accession>A0A077P2K8</accession>
<evidence type="ECO:0000313" key="1">
    <source>
        <dbReference type="EMBL" id="CDH04928.1"/>
    </source>
</evidence>
<name>A0A077P2K8_XENBV</name>
<dbReference type="Proteomes" id="UP000028483">
    <property type="component" value="Unassembled WGS sequence"/>
</dbReference>